<sequence>MDIDDLHNLWFSRTLFSPVCSRIDIDVNRGCMRCLERDETDHSWVTSKDKAKNVHFSQVMCIECEKPELKRLDLHCPQETKPNCKHQNPQTWSLSWKYQSIKTQRSKFKQLK</sequence>
<proteinExistence type="predicted"/>
<dbReference type="EMBL" id="BLXT01004287">
    <property type="protein sequence ID" value="GFO11383.1"/>
    <property type="molecule type" value="Genomic_DNA"/>
</dbReference>
<protein>
    <submittedName>
        <fullName evidence="1">Uncharacterized protein</fullName>
    </submittedName>
</protein>
<dbReference type="AlphaFoldDB" id="A0AAV4AY16"/>
<gene>
    <name evidence="1" type="ORF">PoB_003788800</name>
</gene>
<keyword evidence="2" id="KW-1185">Reference proteome</keyword>
<dbReference type="Proteomes" id="UP000735302">
    <property type="component" value="Unassembled WGS sequence"/>
</dbReference>
<organism evidence="1 2">
    <name type="scientific">Plakobranchus ocellatus</name>
    <dbReference type="NCBI Taxonomy" id="259542"/>
    <lineage>
        <taxon>Eukaryota</taxon>
        <taxon>Metazoa</taxon>
        <taxon>Spiralia</taxon>
        <taxon>Lophotrochozoa</taxon>
        <taxon>Mollusca</taxon>
        <taxon>Gastropoda</taxon>
        <taxon>Heterobranchia</taxon>
        <taxon>Euthyneura</taxon>
        <taxon>Panpulmonata</taxon>
        <taxon>Sacoglossa</taxon>
        <taxon>Placobranchoidea</taxon>
        <taxon>Plakobranchidae</taxon>
        <taxon>Plakobranchus</taxon>
    </lineage>
</organism>
<reference evidence="1 2" key="1">
    <citation type="journal article" date="2021" name="Elife">
        <title>Chloroplast acquisition without the gene transfer in kleptoplastic sea slugs, Plakobranchus ocellatus.</title>
        <authorList>
            <person name="Maeda T."/>
            <person name="Takahashi S."/>
            <person name="Yoshida T."/>
            <person name="Shimamura S."/>
            <person name="Takaki Y."/>
            <person name="Nagai Y."/>
            <person name="Toyoda A."/>
            <person name="Suzuki Y."/>
            <person name="Arimoto A."/>
            <person name="Ishii H."/>
            <person name="Satoh N."/>
            <person name="Nishiyama T."/>
            <person name="Hasebe M."/>
            <person name="Maruyama T."/>
            <person name="Minagawa J."/>
            <person name="Obokata J."/>
            <person name="Shigenobu S."/>
        </authorList>
    </citation>
    <scope>NUCLEOTIDE SEQUENCE [LARGE SCALE GENOMIC DNA]</scope>
</reference>
<comment type="caution">
    <text evidence="1">The sequence shown here is derived from an EMBL/GenBank/DDBJ whole genome shotgun (WGS) entry which is preliminary data.</text>
</comment>
<feature type="non-terminal residue" evidence="1">
    <location>
        <position position="112"/>
    </location>
</feature>
<evidence type="ECO:0000313" key="1">
    <source>
        <dbReference type="EMBL" id="GFO11383.1"/>
    </source>
</evidence>
<name>A0AAV4AY16_9GAST</name>
<accession>A0AAV4AY16</accession>
<evidence type="ECO:0000313" key="2">
    <source>
        <dbReference type="Proteomes" id="UP000735302"/>
    </source>
</evidence>